<dbReference type="Pfam" id="PF00072">
    <property type="entry name" value="Response_reg"/>
    <property type="match status" value="1"/>
</dbReference>
<dbReference type="GO" id="GO:0005737">
    <property type="term" value="C:cytoplasm"/>
    <property type="evidence" value="ECO:0007669"/>
    <property type="project" value="UniProtKB-SubCell"/>
</dbReference>
<dbReference type="PATRIC" id="fig|742737.3.peg.4514"/>
<sequence>MKSFRNPYQVIIAEDEPLILENIVQKIESLELPLQIVGTAYNGEDALELVGKYRPHILFTDIRMPLMDGLTLIEQAAATVPGMQIVIISGYDEFEYARKALRFGVADYLLKPVKIAALAETAEKLCRILDDSTTFHEREILTGSLHGEQLSQTAPNLPFAFSEHRFTLHLICVGNLHDNCLGGLNVNTIHSQWNRVHVPETAAALLDEQDRWWLTDEKSPNRKMLITTCARPDFGAEFFSHLVQVPAPTNEAVTAPYPTVTVCSAQDSVSFTEIWRCAQELRTCLQHRLVPCTSSHIICTAACQASLISPSRLQAAGAETLTASLHTAVFCCKHGQIPAAREHISEFLQLCRETGISQAELETYLTDITTQLEELGRGDSSSPSPGSEYLHSQLMELIATAWNLDAMYRELESQLLDYVNCLCTPEESSRELFLSIRQYINEHYLEPITLQTISDVFHFSPSYISRIFKKYKELPPMRCLTNLRMEEAKRLIDENSDLSFAAIAEMTGYPDPHYFSRIFKNMTGDSPSEYKEKSRKR</sequence>
<dbReference type="InterPro" id="IPR051552">
    <property type="entry name" value="HptR"/>
</dbReference>
<name>G5IM00_9FIRM</name>
<dbReference type="PROSITE" id="PS50110">
    <property type="entry name" value="RESPONSE_REGULATORY"/>
    <property type="match status" value="1"/>
</dbReference>
<evidence type="ECO:0000256" key="10">
    <source>
        <dbReference type="PROSITE-ProRule" id="PRU00169"/>
    </source>
</evidence>
<organism evidence="13 14">
    <name type="scientific">Hungatella hathewayi WAL-18680</name>
    <dbReference type="NCBI Taxonomy" id="742737"/>
    <lineage>
        <taxon>Bacteria</taxon>
        <taxon>Bacillati</taxon>
        <taxon>Bacillota</taxon>
        <taxon>Clostridia</taxon>
        <taxon>Lachnospirales</taxon>
        <taxon>Lachnospiraceae</taxon>
        <taxon>Hungatella</taxon>
    </lineage>
</organism>
<evidence type="ECO:0000256" key="4">
    <source>
        <dbReference type="ARBA" id="ARBA00022553"/>
    </source>
</evidence>
<keyword evidence="14" id="KW-1185">Reference proteome</keyword>
<dbReference type="InterPro" id="IPR018060">
    <property type="entry name" value="HTH_AraC"/>
</dbReference>
<dbReference type="InterPro" id="IPR009057">
    <property type="entry name" value="Homeodomain-like_sf"/>
</dbReference>
<keyword evidence="6" id="KW-0805">Transcription regulation</keyword>
<dbReference type="InterPro" id="IPR011006">
    <property type="entry name" value="CheY-like_superfamily"/>
</dbReference>
<keyword evidence="3" id="KW-0963">Cytoplasm</keyword>
<gene>
    <name evidence="13" type="ORF">HMPREF9473_04528</name>
</gene>
<comment type="function">
    <text evidence="9">May play the central regulatory role in sporulation. It may be an element of the effector pathway responsible for the activation of sporulation genes in response to nutritional stress. Spo0A may act in concert with spo0H (a sigma factor) to control the expression of some genes that are critical to the sporulation process.</text>
</comment>
<dbReference type="SMART" id="SM00448">
    <property type="entry name" value="REC"/>
    <property type="match status" value="1"/>
</dbReference>
<feature type="domain" description="HTH araC/xylS-type" evidence="11">
    <location>
        <begin position="434"/>
        <end position="533"/>
    </location>
</feature>
<dbReference type="EMBL" id="ADLN01000120">
    <property type="protein sequence ID" value="EHI57419.1"/>
    <property type="molecule type" value="Genomic_DNA"/>
</dbReference>
<dbReference type="GO" id="GO:0000160">
    <property type="term" value="P:phosphorelay signal transduction system"/>
    <property type="evidence" value="ECO:0007669"/>
    <property type="project" value="UniProtKB-KW"/>
</dbReference>
<evidence type="ECO:0000256" key="8">
    <source>
        <dbReference type="ARBA" id="ARBA00023163"/>
    </source>
</evidence>
<dbReference type="OrthoDB" id="384217at2"/>
<dbReference type="SMART" id="SM00342">
    <property type="entry name" value="HTH_ARAC"/>
    <property type="match status" value="1"/>
</dbReference>
<keyword evidence="8" id="KW-0804">Transcription</keyword>
<evidence type="ECO:0000256" key="1">
    <source>
        <dbReference type="ARBA" id="ARBA00004496"/>
    </source>
</evidence>
<feature type="modified residue" description="4-aspartylphosphate" evidence="10">
    <location>
        <position position="61"/>
    </location>
</feature>
<comment type="caution">
    <text evidence="13">The sequence shown here is derived from an EMBL/GenBank/DDBJ whole genome shotgun (WGS) entry which is preliminary data.</text>
</comment>
<dbReference type="SUPFAM" id="SSF46689">
    <property type="entry name" value="Homeodomain-like"/>
    <property type="match status" value="2"/>
</dbReference>
<dbReference type="CDD" id="cd17536">
    <property type="entry name" value="REC_YesN-like"/>
    <property type="match status" value="1"/>
</dbReference>
<dbReference type="PROSITE" id="PS00041">
    <property type="entry name" value="HTH_ARAC_FAMILY_1"/>
    <property type="match status" value="1"/>
</dbReference>
<evidence type="ECO:0000313" key="13">
    <source>
        <dbReference type="EMBL" id="EHI57419.1"/>
    </source>
</evidence>
<dbReference type="HOGENOM" id="CLU_000445_5_0_9"/>
<reference evidence="13 14" key="1">
    <citation type="submission" date="2011-08" db="EMBL/GenBank/DDBJ databases">
        <title>The Genome Sequence of Clostridium hathewayi WAL-18680.</title>
        <authorList>
            <consortium name="The Broad Institute Genome Sequencing Platform"/>
            <person name="Earl A."/>
            <person name="Ward D."/>
            <person name="Feldgarden M."/>
            <person name="Gevers D."/>
            <person name="Finegold S.M."/>
            <person name="Summanen P.H."/>
            <person name="Molitoris D.R."/>
            <person name="Song M."/>
            <person name="Daigneault M."/>
            <person name="Allen-Vercoe E."/>
            <person name="Young S.K."/>
            <person name="Zeng Q."/>
            <person name="Gargeya S."/>
            <person name="Fitzgerald M."/>
            <person name="Haas B."/>
            <person name="Abouelleil A."/>
            <person name="Alvarado L."/>
            <person name="Arachchi H.M."/>
            <person name="Berlin A."/>
            <person name="Brown A."/>
            <person name="Chapman S.B."/>
            <person name="Chen Z."/>
            <person name="Dunbar C."/>
            <person name="Freedman E."/>
            <person name="Gearin G."/>
            <person name="Gellesch M."/>
            <person name="Goldberg J."/>
            <person name="Griggs A."/>
            <person name="Gujja S."/>
            <person name="Heiman D."/>
            <person name="Howarth C."/>
            <person name="Larson L."/>
            <person name="Lui A."/>
            <person name="MacDonald P.J.P."/>
            <person name="Montmayeur A."/>
            <person name="Murphy C."/>
            <person name="Neiman D."/>
            <person name="Pearson M."/>
            <person name="Priest M."/>
            <person name="Roberts A."/>
            <person name="Saif S."/>
            <person name="Shea T."/>
            <person name="Shenoy N."/>
            <person name="Sisk P."/>
            <person name="Stolte C."/>
            <person name="Sykes S."/>
            <person name="Wortman J."/>
            <person name="Nusbaum C."/>
            <person name="Birren B."/>
        </authorList>
    </citation>
    <scope>NUCLEOTIDE SEQUENCE [LARGE SCALE GENOMIC DNA]</scope>
    <source>
        <strain evidence="13 14">WAL-18680</strain>
    </source>
</reference>
<dbReference type="Pfam" id="PF12833">
    <property type="entry name" value="HTH_18"/>
    <property type="match status" value="1"/>
</dbReference>
<keyword evidence="4 10" id="KW-0597">Phosphoprotein</keyword>
<dbReference type="GO" id="GO:0043565">
    <property type="term" value="F:sequence-specific DNA binding"/>
    <property type="evidence" value="ECO:0007669"/>
    <property type="project" value="InterPro"/>
</dbReference>
<dbReference type="PANTHER" id="PTHR42713">
    <property type="entry name" value="HISTIDINE KINASE-RELATED"/>
    <property type="match status" value="1"/>
</dbReference>
<evidence type="ECO:0000256" key="7">
    <source>
        <dbReference type="ARBA" id="ARBA00023125"/>
    </source>
</evidence>
<comment type="subcellular location">
    <subcellularLocation>
        <location evidence="1">Cytoplasm</location>
    </subcellularLocation>
</comment>
<evidence type="ECO:0000256" key="2">
    <source>
        <dbReference type="ARBA" id="ARBA00018672"/>
    </source>
</evidence>
<dbReference type="PANTHER" id="PTHR42713:SF3">
    <property type="entry name" value="TRANSCRIPTIONAL REGULATORY PROTEIN HPTR"/>
    <property type="match status" value="1"/>
</dbReference>
<evidence type="ECO:0000256" key="9">
    <source>
        <dbReference type="ARBA" id="ARBA00024867"/>
    </source>
</evidence>
<keyword evidence="5" id="KW-0902">Two-component regulatory system</keyword>
<evidence type="ECO:0000256" key="5">
    <source>
        <dbReference type="ARBA" id="ARBA00023012"/>
    </source>
</evidence>
<dbReference type="InterPro" id="IPR001789">
    <property type="entry name" value="Sig_transdc_resp-reg_receiver"/>
</dbReference>
<evidence type="ECO:0000256" key="6">
    <source>
        <dbReference type="ARBA" id="ARBA00023015"/>
    </source>
</evidence>
<dbReference type="Gene3D" id="3.40.50.2300">
    <property type="match status" value="1"/>
</dbReference>
<keyword evidence="7" id="KW-0238">DNA-binding</keyword>
<dbReference type="InterPro" id="IPR018062">
    <property type="entry name" value="HTH_AraC-typ_CS"/>
</dbReference>
<proteinExistence type="predicted"/>
<evidence type="ECO:0000256" key="3">
    <source>
        <dbReference type="ARBA" id="ARBA00022490"/>
    </source>
</evidence>
<evidence type="ECO:0000259" key="11">
    <source>
        <dbReference type="PROSITE" id="PS01124"/>
    </source>
</evidence>
<dbReference type="SUPFAM" id="SSF52172">
    <property type="entry name" value="CheY-like"/>
    <property type="match status" value="1"/>
</dbReference>
<evidence type="ECO:0000259" key="12">
    <source>
        <dbReference type="PROSITE" id="PS50110"/>
    </source>
</evidence>
<accession>G5IM00</accession>
<dbReference type="GO" id="GO:0003700">
    <property type="term" value="F:DNA-binding transcription factor activity"/>
    <property type="evidence" value="ECO:0007669"/>
    <property type="project" value="InterPro"/>
</dbReference>
<dbReference type="RefSeq" id="WP_006782516.1">
    <property type="nucleotide sequence ID" value="NZ_CP040506.1"/>
</dbReference>
<dbReference type="Proteomes" id="UP000005384">
    <property type="component" value="Unassembled WGS sequence"/>
</dbReference>
<protein>
    <recommendedName>
        <fullName evidence="2">Stage 0 sporulation protein A homolog</fullName>
    </recommendedName>
</protein>
<feature type="domain" description="Response regulatory" evidence="12">
    <location>
        <begin position="9"/>
        <end position="126"/>
    </location>
</feature>
<dbReference type="Gene3D" id="1.10.10.60">
    <property type="entry name" value="Homeodomain-like"/>
    <property type="match status" value="2"/>
</dbReference>
<dbReference type="AlphaFoldDB" id="G5IM00"/>
<dbReference type="PROSITE" id="PS01124">
    <property type="entry name" value="HTH_ARAC_FAMILY_2"/>
    <property type="match status" value="1"/>
</dbReference>
<evidence type="ECO:0000313" key="14">
    <source>
        <dbReference type="Proteomes" id="UP000005384"/>
    </source>
</evidence>